<dbReference type="Proteomes" id="UP001181693">
    <property type="component" value="Unassembled WGS sequence"/>
</dbReference>
<sequence>MEIRLLQNRRPVLCLKDYSIEQVILVYFGSAKKWRSLTPPADNKPHPLTVLHPLRILIGQTSITQFHPVLGVCHVSIFLSARRCSLVWPSVCWVSSFYNPKRN</sequence>
<dbReference type="AlphaFoldDB" id="A0AAV3AAM4"/>
<evidence type="ECO:0000313" key="2">
    <source>
        <dbReference type="Proteomes" id="UP001181693"/>
    </source>
</evidence>
<protein>
    <submittedName>
        <fullName evidence="1">Uncharacterized protein</fullName>
    </submittedName>
</protein>
<comment type="caution">
    <text evidence="1">The sequence shown here is derived from an EMBL/GenBank/DDBJ whole genome shotgun (WGS) entry which is preliminary data.</text>
</comment>
<reference evidence="1" key="1">
    <citation type="thesis" date="2020" institute="ProQuest LLC" country="789 East Eisenhower Parkway, Ann Arbor, MI, USA">
        <title>Comparative Genomics and Chromosome Evolution.</title>
        <authorList>
            <person name="Mudd A.B."/>
        </authorList>
    </citation>
    <scope>NUCLEOTIDE SEQUENCE</scope>
    <source>
        <strain evidence="1">1538</strain>
        <tissue evidence="1">Blood</tissue>
    </source>
</reference>
<evidence type="ECO:0000313" key="1">
    <source>
        <dbReference type="EMBL" id="DBA22025.1"/>
    </source>
</evidence>
<name>A0AAV3AAM4_PYXAD</name>
<gene>
    <name evidence="1" type="ORF">GDO54_013108</name>
</gene>
<accession>A0AAV3AAM4</accession>
<proteinExistence type="predicted"/>
<organism evidence="1 2">
    <name type="scientific">Pyxicephalus adspersus</name>
    <name type="common">African bullfrog</name>
    <dbReference type="NCBI Taxonomy" id="30357"/>
    <lineage>
        <taxon>Eukaryota</taxon>
        <taxon>Metazoa</taxon>
        <taxon>Chordata</taxon>
        <taxon>Craniata</taxon>
        <taxon>Vertebrata</taxon>
        <taxon>Euteleostomi</taxon>
        <taxon>Amphibia</taxon>
        <taxon>Batrachia</taxon>
        <taxon>Anura</taxon>
        <taxon>Neobatrachia</taxon>
        <taxon>Ranoidea</taxon>
        <taxon>Pyxicephalidae</taxon>
        <taxon>Pyxicephalinae</taxon>
        <taxon>Pyxicephalus</taxon>
    </lineage>
</organism>
<dbReference type="EMBL" id="DYDO01000006">
    <property type="protein sequence ID" value="DBA22025.1"/>
    <property type="molecule type" value="Genomic_DNA"/>
</dbReference>
<keyword evidence="2" id="KW-1185">Reference proteome</keyword>